<dbReference type="AlphaFoldDB" id="A0A1I5HK27"/>
<dbReference type="SUPFAM" id="SSF55021">
    <property type="entry name" value="ACT-like"/>
    <property type="match status" value="1"/>
</dbReference>
<organism evidence="3 4">
    <name type="scientific">Anaerocolumna aminovalerica</name>
    <dbReference type="NCBI Taxonomy" id="1527"/>
    <lineage>
        <taxon>Bacteria</taxon>
        <taxon>Bacillati</taxon>
        <taxon>Bacillota</taxon>
        <taxon>Clostridia</taxon>
        <taxon>Lachnospirales</taxon>
        <taxon>Lachnospiraceae</taxon>
        <taxon>Anaerocolumna</taxon>
    </lineage>
</organism>
<evidence type="ECO:0000256" key="1">
    <source>
        <dbReference type="HAMAP-Rule" id="MF_00707"/>
    </source>
</evidence>
<sequence length="149" mass="16641">MNRMNEGKYYIVKKKAVPEVLLKVVEAKRLLDSEKVITVQEAADIVGISRSSFYKYKDDIFPFHENARGKTITFMLQVDDIPGLLSCVLNCVAKNNANILTIHQSIPVNGIASLTLSIEIPPQILDAAVIFDEIEALDGVHYIKILARE</sequence>
<dbReference type="PIRSF" id="PIRSF025624">
    <property type="entry name" value="ACT_PheB"/>
    <property type="match status" value="1"/>
</dbReference>
<dbReference type="NCBIfam" id="NF003361">
    <property type="entry name" value="PRK04435.1"/>
    <property type="match status" value="1"/>
</dbReference>
<evidence type="ECO:0000313" key="3">
    <source>
        <dbReference type="EMBL" id="SFO48296.1"/>
    </source>
</evidence>
<dbReference type="EMBL" id="FOWD01000030">
    <property type="protein sequence ID" value="SFO48296.1"/>
    <property type="molecule type" value="Genomic_DNA"/>
</dbReference>
<feature type="domain" description="ACT" evidence="2">
    <location>
        <begin position="73"/>
        <end position="148"/>
    </location>
</feature>
<protein>
    <recommendedName>
        <fullName evidence="1">UPF0735 ACT domain-containing protein SAMN04489757_13037</fullName>
    </recommendedName>
</protein>
<dbReference type="PROSITE" id="PS51671">
    <property type="entry name" value="ACT"/>
    <property type="match status" value="1"/>
</dbReference>
<comment type="similarity">
    <text evidence="1">Belongs to the UPF0735 family.</text>
</comment>
<name>A0A1I5HK27_9FIRM</name>
<dbReference type="InterPro" id="IPR008310">
    <property type="entry name" value="UPF0735_ACT_dom-cont"/>
</dbReference>
<keyword evidence="4" id="KW-1185">Reference proteome</keyword>
<dbReference type="HAMAP" id="MF_00707">
    <property type="entry name" value="UPF0735"/>
    <property type="match status" value="1"/>
</dbReference>
<evidence type="ECO:0000313" key="4">
    <source>
        <dbReference type="Proteomes" id="UP000198806"/>
    </source>
</evidence>
<dbReference type="InterPro" id="IPR002912">
    <property type="entry name" value="ACT_dom"/>
</dbReference>
<gene>
    <name evidence="3" type="ORF">SAMN04489757_13037</name>
</gene>
<dbReference type="InterPro" id="IPR045865">
    <property type="entry name" value="ACT-like_dom_sf"/>
</dbReference>
<proteinExistence type="inferred from homology"/>
<accession>A0A1I5HK27</accession>
<dbReference type="Proteomes" id="UP000198806">
    <property type="component" value="Unassembled WGS sequence"/>
</dbReference>
<dbReference type="STRING" id="1527.SAMN04489757_13037"/>
<reference evidence="3 4" key="1">
    <citation type="submission" date="2016-10" db="EMBL/GenBank/DDBJ databases">
        <authorList>
            <person name="de Groot N.N."/>
        </authorList>
    </citation>
    <scope>NUCLEOTIDE SEQUENCE [LARGE SCALE GENOMIC DNA]</scope>
    <source>
        <strain evidence="3 4">DSM 1283</strain>
    </source>
</reference>
<dbReference type="Gene3D" id="3.30.70.260">
    <property type="match status" value="1"/>
</dbReference>
<evidence type="ECO:0000259" key="2">
    <source>
        <dbReference type="PROSITE" id="PS51671"/>
    </source>
</evidence>